<gene>
    <name evidence="1" type="ORF">HGA07_24105</name>
</gene>
<dbReference type="EMBL" id="JAAXPE010000033">
    <property type="protein sequence ID" value="NKY88691.1"/>
    <property type="molecule type" value="Genomic_DNA"/>
</dbReference>
<dbReference type="RefSeq" id="WP_040717788.1">
    <property type="nucleotide sequence ID" value="NZ_CAWPHS010000027.1"/>
</dbReference>
<dbReference type="InterPro" id="IPR036890">
    <property type="entry name" value="HATPase_C_sf"/>
</dbReference>
<organism evidence="1 2">
    <name type="scientific">Nocardia veterana</name>
    <dbReference type="NCBI Taxonomy" id="132249"/>
    <lineage>
        <taxon>Bacteria</taxon>
        <taxon>Bacillati</taxon>
        <taxon>Actinomycetota</taxon>
        <taxon>Actinomycetes</taxon>
        <taxon>Mycobacteriales</taxon>
        <taxon>Nocardiaceae</taxon>
        <taxon>Nocardia</taxon>
    </lineage>
</organism>
<dbReference type="Proteomes" id="UP000523447">
    <property type="component" value="Unassembled WGS sequence"/>
</dbReference>
<keyword evidence="2" id="KW-1185">Reference proteome</keyword>
<accession>A0A7X6M1W9</accession>
<evidence type="ECO:0008006" key="3">
    <source>
        <dbReference type="Google" id="ProtNLM"/>
    </source>
</evidence>
<evidence type="ECO:0000313" key="1">
    <source>
        <dbReference type="EMBL" id="NKY88691.1"/>
    </source>
</evidence>
<dbReference type="AlphaFoldDB" id="A0A7X6M1W9"/>
<protein>
    <recommendedName>
        <fullName evidence="3">Histidine kinase-like protein</fullName>
    </recommendedName>
</protein>
<comment type="caution">
    <text evidence="1">The sequence shown here is derived from an EMBL/GenBank/DDBJ whole genome shotgun (WGS) entry which is preliminary data.</text>
</comment>
<dbReference type="Gene3D" id="3.30.565.10">
    <property type="entry name" value="Histidine kinase-like ATPase, C-terminal domain"/>
    <property type="match status" value="1"/>
</dbReference>
<name>A0A7X6M1W9_9NOCA</name>
<sequence>MAAAPTDDDHVLSGARLLSRIDEIVHRCVGHTMLRIVTAITGPAQAVDARLAGHAEVVVREIACRALEYAGADTLVVTVSLDDYLTVTVETLGTEPGRDGGRPDAFPALEARARLVSGRCEYGPGNRVTWYAPLNAVPEQARPPIEVRPNPVGQYRF</sequence>
<reference evidence="1 2" key="1">
    <citation type="submission" date="2020-04" db="EMBL/GenBank/DDBJ databases">
        <title>MicrobeNet Type strains.</title>
        <authorList>
            <person name="Nicholson A.C."/>
        </authorList>
    </citation>
    <scope>NUCLEOTIDE SEQUENCE [LARGE SCALE GENOMIC DNA]</scope>
    <source>
        <strain evidence="1 2">DSM 44445</strain>
    </source>
</reference>
<proteinExistence type="predicted"/>
<evidence type="ECO:0000313" key="2">
    <source>
        <dbReference type="Proteomes" id="UP000523447"/>
    </source>
</evidence>